<reference evidence="2" key="2">
    <citation type="journal article" date="2023" name="IMA Fungus">
        <title>Comparative genomic study of the Penicillium genus elucidates a diverse pangenome and 15 lateral gene transfer events.</title>
        <authorList>
            <person name="Petersen C."/>
            <person name="Sorensen T."/>
            <person name="Nielsen M.R."/>
            <person name="Sondergaard T.E."/>
            <person name="Sorensen J.L."/>
            <person name="Fitzpatrick D.A."/>
            <person name="Frisvad J.C."/>
            <person name="Nielsen K.L."/>
        </authorList>
    </citation>
    <scope>NUCLEOTIDE SEQUENCE</scope>
    <source>
        <strain evidence="2">IBT 35675</strain>
    </source>
</reference>
<dbReference type="Proteomes" id="UP001148299">
    <property type="component" value="Unassembled WGS sequence"/>
</dbReference>
<proteinExistence type="predicted"/>
<dbReference type="AlphaFoldDB" id="A0A9W9UTJ1"/>
<accession>A0A9W9UTJ1</accession>
<sequence>MTEPISQNLKRKRNNEKEGEDRISVVARHRGSLATRSEAALLPLDEPTPAAPDLSPFQVLCRNLVTVESPPTQLDLYMAVISLEDQYQRWGWNEIAAKVVRNKFSSSEVSALRATLHQLSPRVCYVMLGIDMSRDGIAIEHALSYNIGRFKFERDVSELDDGPVKTAYHHFSLYFGQLATPEVALDTPYLRSFSPQNPQVVKNSEEEQLVRTPEIPACHSLENTPHSLQPGIALCKYIDAIDAHECYYRKHQAAGVFHERVTALLQQLDRDRPG</sequence>
<evidence type="ECO:0000313" key="3">
    <source>
        <dbReference type="Proteomes" id="UP001148299"/>
    </source>
</evidence>
<comment type="caution">
    <text evidence="2">The sequence shown here is derived from an EMBL/GenBank/DDBJ whole genome shotgun (WGS) entry which is preliminary data.</text>
</comment>
<gene>
    <name evidence="2" type="ORF">N7541_005954</name>
</gene>
<organism evidence="2 3">
    <name type="scientific">Penicillium brevicompactum</name>
    <dbReference type="NCBI Taxonomy" id="5074"/>
    <lineage>
        <taxon>Eukaryota</taxon>
        <taxon>Fungi</taxon>
        <taxon>Dikarya</taxon>
        <taxon>Ascomycota</taxon>
        <taxon>Pezizomycotina</taxon>
        <taxon>Eurotiomycetes</taxon>
        <taxon>Eurotiomycetidae</taxon>
        <taxon>Eurotiales</taxon>
        <taxon>Aspergillaceae</taxon>
        <taxon>Penicillium</taxon>
    </lineage>
</organism>
<evidence type="ECO:0000256" key="1">
    <source>
        <dbReference type="SAM" id="MobiDB-lite"/>
    </source>
</evidence>
<dbReference type="EMBL" id="JAPZBR010000004">
    <property type="protein sequence ID" value="KAJ5354910.1"/>
    <property type="molecule type" value="Genomic_DNA"/>
</dbReference>
<feature type="region of interest" description="Disordered" evidence="1">
    <location>
        <begin position="1"/>
        <end position="22"/>
    </location>
</feature>
<reference evidence="2" key="1">
    <citation type="submission" date="2022-12" db="EMBL/GenBank/DDBJ databases">
        <authorList>
            <person name="Petersen C."/>
        </authorList>
    </citation>
    <scope>NUCLEOTIDE SEQUENCE</scope>
    <source>
        <strain evidence="2">IBT 35675</strain>
    </source>
</reference>
<evidence type="ECO:0000313" key="2">
    <source>
        <dbReference type="EMBL" id="KAJ5354910.1"/>
    </source>
</evidence>
<protein>
    <submittedName>
        <fullName evidence="2">Uncharacterized protein</fullName>
    </submittedName>
</protein>
<keyword evidence="3" id="KW-1185">Reference proteome</keyword>
<name>A0A9W9UTJ1_PENBR</name>